<evidence type="ECO:0000259" key="2">
    <source>
        <dbReference type="Pfam" id="PF13521"/>
    </source>
</evidence>
<dbReference type="InterPro" id="IPR027417">
    <property type="entry name" value="P-loop_NTPase"/>
</dbReference>
<dbReference type="GO" id="GO:0016779">
    <property type="term" value="F:nucleotidyltransferase activity"/>
    <property type="evidence" value="ECO:0007669"/>
    <property type="project" value="UniProtKB-KW"/>
</dbReference>
<proteinExistence type="predicted"/>
<comment type="caution">
    <text evidence="3">The sequence shown here is derived from an EMBL/GenBank/DDBJ whole genome shotgun (WGS) entry which is preliminary data.</text>
</comment>
<dbReference type="Gene3D" id="3.40.50.300">
    <property type="entry name" value="P-loop containing nucleotide triphosphate hydrolases"/>
    <property type="match status" value="1"/>
</dbReference>
<evidence type="ECO:0000313" key="4">
    <source>
        <dbReference type="Proteomes" id="UP000006324"/>
    </source>
</evidence>
<dbReference type="Pfam" id="PF13521">
    <property type="entry name" value="AAA_28"/>
    <property type="match status" value="1"/>
</dbReference>
<name>A0A0F6H3A4_LEPIR</name>
<dbReference type="SUPFAM" id="SSF52540">
    <property type="entry name" value="P-loop containing nucleoside triphosphate hydrolases"/>
    <property type="match status" value="1"/>
</dbReference>
<dbReference type="InterPro" id="IPR038727">
    <property type="entry name" value="NadR/Ttd14_AAA_dom"/>
</dbReference>
<dbReference type="AlphaFoldDB" id="A0A0F6H3A4"/>
<dbReference type="NCBIfam" id="TIGR00125">
    <property type="entry name" value="cyt_tran_rel"/>
    <property type="match status" value="1"/>
</dbReference>
<dbReference type="Gene3D" id="3.40.50.620">
    <property type="entry name" value="HUPs"/>
    <property type="match status" value="1"/>
</dbReference>
<evidence type="ECO:0000259" key="1">
    <source>
        <dbReference type="Pfam" id="PF01467"/>
    </source>
</evidence>
<dbReference type="RefSeq" id="WP_000689725.1">
    <property type="nucleotide sequence ID" value="NZ_AHNQ02000059.1"/>
</dbReference>
<evidence type="ECO:0000313" key="3">
    <source>
        <dbReference type="EMBL" id="EKO22665.1"/>
    </source>
</evidence>
<reference evidence="3 4" key="1">
    <citation type="submission" date="2012-09" db="EMBL/GenBank/DDBJ databases">
        <authorList>
            <person name="Harkins D.M."/>
            <person name="Durkin A.S."/>
            <person name="Brinkac L.M."/>
            <person name="Selengut J.D."/>
            <person name="Sanka R."/>
            <person name="DePew J."/>
            <person name="Purushe J."/>
            <person name="Chanthongthip A."/>
            <person name="Lattana O."/>
            <person name="Phetsouvanh R."/>
            <person name="Newton P.N."/>
            <person name="Vinetz J.M."/>
            <person name="Sutton G.G."/>
            <person name="Nelson W.C."/>
            <person name="Fouts D.E."/>
        </authorList>
    </citation>
    <scope>NUCLEOTIDE SEQUENCE [LARGE SCALE GENOMIC DNA]</scope>
    <source>
        <strain evidence="3 4">UI 12621</strain>
    </source>
</reference>
<dbReference type="InterPro" id="IPR004821">
    <property type="entry name" value="Cyt_trans-like"/>
</dbReference>
<dbReference type="Proteomes" id="UP000006324">
    <property type="component" value="Unassembled WGS sequence"/>
</dbReference>
<feature type="domain" description="Cytidyltransferase-like" evidence="1">
    <location>
        <begin position="6"/>
        <end position="71"/>
    </location>
</feature>
<dbReference type="InterPro" id="IPR052735">
    <property type="entry name" value="NAD_biosynth-regulator"/>
</dbReference>
<keyword evidence="3" id="KW-0548">Nucleotidyltransferase</keyword>
<dbReference type="EMBL" id="AHNQ02000059">
    <property type="protein sequence ID" value="EKO22665.1"/>
    <property type="molecule type" value="Genomic_DNA"/>
</dbReference>
<dbReference type="Pfam" id="PF01467">
    <property type="entry name" value="CTP_transf_like"/>
    <property type="match status" value="1"/>
</dbReference>
<dbReference type="PANTHER" id="PTHR37512">
    <property type="entry name" value="TRIFUNCTIONAL NAD BIOSYNTHESIS/REGULATOR PROTEIN NADR"/>
    <property type="match status" value="1"/>
</dbReference>
<organism evidence="3 4">
    <name type="scientific">Leptospira interrogans str. UI 12621</name>
    <dbReference type="NCBI Taxonomy" id="1049937"/>
    <lineage>
        <taxon>Bacteria</taxon>
        <taxon>Pseudomonadati</taxon>
        <taxon>Spirochaetota</taxon>
        <taxon>Spirochaetia</taxon>
        <taxon>Leptospirales</taxon>
        <taxon>Leptospiraceae</taxon>
        <taxon>Leptospira</taxon>
    </lineage>
</organism>
<dbReference type="InterPro" id="IPR014729">
    <property type="entry name" value="Rossmann-like_a/b/a_fold"/>
</dbReference>
<accession>A0A0F6H3A4</accession>
<gene>
    <name evidence="3" type="ORF">LEP1GSC104_0020</name>
</gene>
<dbReference type="SUPFAM" id="SSF52374">
    <property type="entry name" value="Nucleotidylyl transferase"/>
    <property type="match status" value="1"/>
</dbReference>
<keyword evidence="3" id="KW-0808">Transferase</keyword>
<dbReference type="PANTHER" id="PTHR37512:SF1">
    <property type="entry name" value="NADR_TTD14 AAA DOMAIN-CONTAINING PROTEIN"/>
    <property type="match status" value="1"/>
</dbReference>
<protein>
    <submittedName>
        <fullName evidence="3">Putative nicotinamide-nucleotide adenylyltransferase</fullName>
    </submittedName>
</protein>
<feature type="domain" description="NadR/Ttd14 AAA" evidence="2">
    <location>
        <begin position="154"/>
        <end position="311"/>
    </location>
</feature>
<sequence length="328" mass="38865">MKIGFTLGKFAPFHSGHQHLIEEALREVDRLVVIIYDSPSVTYIPLPVRSNWIRSLYPNKVEVIEAWGASERVSYTEEIKQEHERYLELLLKERKFYAFYCAEFYGDHISAFFKCLNRKIDRFENVSGTLIRSNPFENRRSLNPIVYRGFVDNIVFLGGPSTGKSTLATELAKHFNTEWMPEYGRDYWFEHQEQHRLTMSDLEAIAIGHIEREDQKWYEAKEYLFTDTNVLTTYVYAKYYFGYTSELLESLVQHNLSRYAEFIVCDIAIPFEDTWDRSGPKSRELIQRMTISELQYRKIKYVVVSGNLEERKMKIIDFLMDGRKEILK</sequence>